<gene>
    <name evidence="9" type="ORF">HPLM_LOCUS17802</name>
</gene>
<comment type="catalytic activity">
    <reaction evidence="6">
        <text>(6S)-5,6,7,8-tetrahydrofolate + NADP(+) = 7,8-dihydrofolate + NADPH + H(+)</text>
        <dbReference type="Rhea" id="RHEA:15009"/>
        <dbReference type="ChEBI" id="CHEBI:15378"/>
        <dbReference type="ChEBI" id="CHEBI:57451"/>
        <dbReference type="ChEBI" id="CHEBI:57453"/>
        <dbReference type="ChEBI" id="CHEBI:57783"/>
        <dbReference type="ChEBI" id="CHEBI:58349"/>
        <dbReference type="EC" id="1.5.1.3"/>
    </reaction>
</comment>
<dbReference type="InterPro" id="IPR017925">
    <property type="entry name" value="DHFR_CS"/>
</dbReference>
<evidence type="ECO:0000256" key="4">
    <source>
        <dbReference type="ARBA" id="ARBA00022857"/>
    </source>
</evidence>
<proteinExistence type="inferred from homology"/>
<dbReference type="GO" id="GO:0046452">
    <property type="term" value="P:dihydrofolate metabolic process"/>
    <property type="evidence" value="ECO:0007669"/>
    <property type="project" value="TreeGrafter"/>
</dbReference>
<keyword evidence="5" id="KW-0560">Oxidoreductase</keyword>
<evidence type="ECO:0000256" key="3">
    <source>
        <dbReference type="ARBA" id="ARBA00022563"/>
    </source>
</evidence>
<dbReference type="Gene3D" id="3.40.430.10">
    <property type="entry name" value="Dihydrofolate Reductase, subunit A"/>
    <property type="match status" value="1"/>
</dbReference>
<dbReference type="UniPathway" id="UPA00077">
    <property type="reaction ID" value="UER00158"/>
</dbReference>
<dbReference type="OrthoDB" id="4664297at2759"/>
<evidence type="ECO:0000259" key="8">
    <source>
        <dbReference type="PROSITE" id="PS51330"/>
    </source>
</evidence>
<dbReference type="CDD" id="cd00209">
    <property type="entry name" value="DHFR"/>
    <property type="match status" value="1"/>
</dbReference>
<keyword evidence="10" id="KW-1185">Reference proteome</keyword>
<dbReference type="PANTHER" id="PTHR48069:SF3">
    <property type="entry name" value="DIHYDROFOLATE REDUCTASE"/>
    <property type="match status" value="1"/>
</dbReference>
<dbReference type="InterPro" id="IPR001796">
    <property type="entry name" value="DHFR_dom"/>
</dbReference>
<evidence type="ECO:0000256" key="6">
    <source>
        <dbReference type="ARBA" id="ARBA00048873"/>
    </source>
</evidence>
<reference evidence="11" key="1">
    <citation type="submission" date="2017-02" db="UniProtKB">
        <authorList>
            <consortium name="WormBaseParasite"/>
        </authorList>
    </citation>
    <scope>IDENTIFICATION</scope>
</reference>
<dbReference type="PROSITE" id="PS00075">
    <property type="entry name" value="DHFR_1"/>
    <property type="match status" value="1"/>
</dbReference>
<evidence type="ECO:0000313" key="10">
    <source>
        <dbReference type="Proteomes" id="UP000268014"/>
    </source>
</evidence>
<dbReference type="Pfam" id="PF00186">
    <property type="entry name" value="DHFR_1"/>
    <property type="match status" value="1"/>
</dbReference>
<keyword evidence="3" id="KW-0554">One-carbon metabolism</keyword>
<dbReference type="GO" id="GO:0004146">
    <property type="term" value="F:dihydrofolate reductase activity"/>
    <property type="evidence" value="ECO:0007669"/>
    <property type="project" value="UniProtKB-EC"/>
</dbReference>
<evidence type="ECO:0000256" key="5">
    <source>
        <dbReference type="ARBA" id="ARBA00023002"/>
    </source>
</evidence>
<organism evidence="11">
    <name type="scientific">Haemonchus placei</name>
    <name type="common">Barber's pole worm</name>
    <dbReference type="NCBI Taxonomy" id="6290"/>
    <lineage>
        <taxon>Eukaryota</taxon>
        <taxon>Metazoa</taxon>
        <taxon>Ecdysozoa</taxon>
        <taxon>Nematoda</taxon>
        <taxon>Chromadorea</taxon>
        <taxon>Rhabditida</taxon>
        <taxon>Rhabditina</taxon>
        <taxon>Rhabditomorpha</taxon>
        <taxon>Strongyloidea</taxon>
        <taxon>Trichostrongylidae</taxon>
        <taxon>Haemonchus</taxon>
    </lineage>
</organism>
<comment type="pathway">
    <text evidence="1">Cofactor biosynthesis; tetrahydrofolate biosynthesis; 5,6,7,8-tetrahydrofolate from 7,8-dihydrofolate: step 1/1.</text>
</comment>
<comment type="similarity">
    <text evidence="7">Belongs to the dihydrofolate reductase family.</text>
</comment>
<accession>A0A0N4X0L8</accession>
<dbReference type="GO" id="GO:0005739">
    <property type="term" value="C:mitochondrion"/>
    <property type="evidence" value="ECO:0007669"/>
    <property type="project" value="TreeGrafter"/>
</dbReference>
<dbReference type="STRING" id="6290.A0A0N4X0L8"/>
<evidence type="ECO:0000256" key="1">
    <source>
        <dbReference type="ARBA" id="ARBA00004903"/>
    </source>
</evidence>
<dbReference type="GO" id="GO:0046655">
    <property type="term" value="P:folic acid metabolic process"/>
    <property type="evidence" value="ECO:0007669"/>
    <property type="project" value="TreeGrafter"/>
</dbReference>
<name>A0A0N4X0L8_HAEPC</name>
<dbReference type="EC" id="1.5.1.3" evidence="2"/>
<dbReference type="OMA" id="QYEFQMW"/>
<dbReference type="PROSITE" id="PS51330">
    <property type="entry name" value="DHFR_2"/>
    <property type="match status" value="1"/>
</dbReference>
<dbReference type="Proteomes" id="UP000268014">
    <property type="component" value="Unassembled WGS sequence"/>
</dbReference>
<dbReference type="PANTHER" id="PTHR48069">
    <property type="entry name" value="DIHYDROFOLATE REDUCTASE"/>
    <property type="match status" value="1"/>
</dbReference>
<evidence type="ECO:0000256" key="7">
    <source>
        <dbReference type="RuleBase" id="RU004474"/>
    </source>
</evidence>
<sequence length="188" mass="21681">MKQPNVLRKMSLIVAVDSNCGIGKNNALPWSLRKDMKFFADTTSKTKDPSKVNAVVMGRKCWESIPKKFRPLKDRLNVVITRTLPESRDDNLIISNNFDEIVKELIDGPLSEKVEKIWNIGGGEIYKMALEKDYVNELVVTKVHKDCDADVFLSGVDWDRFQEDESARSEVMVENGLEFSFHRYRYMD</sequence>
<dbReference type="EMBL" id="UZAF01020157">
    <property type="protein sequence ID" value="VDO67016.1"/>
    <property type="molecule type" value="Genomic_DNA"/>
</dbReference>
<dbReference type="PRINTS" id="PR00070">
    <property type="entry name" value="DHFR"/>
</dbReference>
<dbReference type="WBParaSite" id="HPLM_0001781001-mRNA-1">
    <property type="protein sequence ID" value="HPLM_0001781001-mRNA-1"/>
    <property type="gene ID" value="HPLM_0001781001"/>
</dbReference>
<dbReference type="GO" id="GO:0050661">
    <property type="term" value="F:NADP binding"/>
    <property type="evidence" value="ECO:0007669"/>
    <property type="project" value="InterPro"/>
</dbReference>
<protein>
    <recommendedName>
        <fullName evidence="2">dihydrofolate reductase</fullName>
        <ecNumber evidence="2">1.5.1.3</ecNumber>
    </recommendedName>
</protein>
<dbReference type="SUPFAM" id="SSF53597">
    <property type="entry name" value="Dihydrofolate reductase-like"/>
    <property type="match status" value="1"/>
</dbReference>
<dbReference type="GO" id="GO:0006730">
    <property type="term" value="P:one-carbon metabolic process"/>
    <property type="evidence" value="ECO:0007669"/>
    <property type="project" value="UniProtKB-KW"/>
</dbReference>
<dbReference type="GO" id="GO:0046654">
    <property type="term" value="P:tetrahydrofolate biosynthetic process"/>
    <property type="evidence" value="ECO:0007669"/>
    <property type="project" value="UniProtKB-UniPathway"/>
</dbReference>
<evidence type="ECO:0000256" key="2">
    <source>
        <dbReference type="ARBA" id="ARBA00012856"/>
    </source>
</evidence>
<dbReference type="InterPro" id="IPR024072">
    <property type="entry name" value="DHFR-like_dom_sf"/>
</dbReference>
<evidence type="ECO:0000313" key="9">
    <source>
        <dbReference type="EMBL" id="VDO67016.1"/>
    </source>
</evidence>
<dbReference type="InterPro" id="IPR012259">
    <property type="entry name" value="DHFR"/>
</dbReference>
<reference evidence="9 10" key="2">
    <citation type="submission" date="2018-11" db="EMBL/GenBank/DDBJ databases">
        <authorList>
            <consortium name="Pathogen Informatics"/>
        </authorList>
    </citation>
    <scope>NUCLEOTIDE SEQUENCE [LARGE SCALE GENOMIC DNA]</scope>
    <source>
        <strain evidence="9 10">MHpl1</strain>
    </source>
</reference>
<evidence type="ECO:0000313" key="11">
    <source>
        <dbReference type="WBParaSite" id="HPLM_0001781001-mRNA-1"/>
    </source>
</evidence>
<dbReference type="AlphaFoldDB" id="A0A0N4X0L8"/>
<keyword evidence="4" id="KW-0521">NADP</keyword>
<feature type="domain" description="DHFR" evidence="8">
    <location>
        <begin position="9"/>
        <end position="186"/>
    </location>
</feature>